<keyword evidence="1" id="KW-0472">Membrane</keyword>
<keyword evidence="3" id="KW-1185">Reference proteome</keyword>
<feature type="transmembrane region" description="Helical" evidence="1">
    <location>
        <begin position="314"/>
        <end position="337"/>
    </location>
</feature>
<evidence type="ECO:0000256" key="1">
    <source>
        <dbReference type="SAM" id="Phobius"/>
    </source>
</evidence>
<dbReference type="InterPro" id="IPR023908">
    <property type="entry name" value="xxxLxxG_rpt"/>
</dbReference>
<comment type="caution">
    <text evidence="2">The sequence shown here is derived from an EMBL/GenBank/DDBJ whole genome shotgun (WGS) entry which is preliminary data.</text>
</comment>
<organism evidence="2 3">
    <name type="scientific">Corynebacterium guangdongense</name>
    <dbReference type="NCBI Taxonomy" id="1783348"/>
    <lineage>
        <taxon>Bacteria</taxon>
        <taxon>Bacillati</taxon>
        <taxon>Actinomycetota</taxon>
        <taxon>Actinomycetes</taxon>
        <taxon>Mycobacteriales</taxon>
        <taxon>Corynebacteriaceae</taxon>
        <taxon>Corynebacterium</taxon>
    </lineage>
</organism>
<sequence length="459" mass="45951">MTLIPLVLAGVYVGVGGLDPARTWTSDSAEAPSGAPADALTAVDLVDARRAAGEASSQAGFLTAGTQELVDGTAALREGADQLSAGAATASTGAQELADGMIQLQAGTANLGVGATEVADAVGTTVDAVIGVNVVRGQAVGAIDRTLAELAGNDDPDVVAVREELAGLRDQLGGMEVATNDMERLRDGSREIANQLTTPGFAFHDGIYSATNGASNLNMGLNDLETGLTSAVDGVVALDDGAQRVDDMADQTKARVDNVNRAMPVVWPGAAEDAGEGALHSVSPIVAMLVAALAMLVGVGLGIAVRLWPQRRWVTLLGGTFGAVVGGLVALMVLTSGLSATSVWISALALALGVLATAGVTVLLTRLAGVGLGSALAGVLAIAQVGVVGWVWRKASTAEVAEWAQAVSGLMPLHWNTATLTAAGNQGDATQMWLGLAVLAVIAVPGLIAVATGPKQAPA</sequence>
<dbReference type="RefSeq" id="WP_290196851.1">
    <property type="nucleotide sequence ID" value="NZ_CP047654.1"/>
</dbReference>
<feature type="transmembrane region" description="Helical" evidence="1">
    <location>
        <begin position="371"/>
        <end position="392"/>
    </location>
</feature>
<keyword evidence="1" id="KW-1133">Transmembrane helix</keyword>
<reference evidence="2" key="1">
    <citation type="submission" date="2023-07" db="EMBL/GenBank/DDBJ databases">
        <title>Sequencing the genomes of 1000 actinobacteria strains.</title>
        <authorList>
            <person name="Klenk H.-P."/>
        </authorList>
    </citation>
    <scope>NUCLEOTIDE SEQUENCE</scope>
    <source>
        <strain evidence="2">DSM 107476</strain>
    </source>
</reference>
<accession>A0ABU2A1A8</accession>
<dbReference type="Proteomes" id="UP001180840">
    <property type="component" value="Unassembled WGS sequence"/>
</dbReference>
<evidence type="ECO:0000313" key="3">
    <source>
        <dbReference type="Proteomes" id="UP001180840"/>
    </source>
</evidence>
<protein>
    <submittedName>
        <fullName evidence="2">X-X-X-Leu-X-X-Gly heptad repeat protein</fullName>
    </submittedName>
</protein>
<feature type="transmembrane region" description="Helical" evidence="1">
    <location>
        <begin position="432"/>
        <end position="453"/>
    </location>
</feature>
<dbReference type="EMBL" id="JAVDXZ010000001">
    <property type="protein sequence ID" value="MDR7330800.1"/>
    <property type="molecule type" value="Genomic_DNA"/>
</dbReference>
<evidence type="ECO:0000313" key="2">
    <source>
        <dbReference type="EMBL" id="MDR7330800.1"/>
    </source>
</evidence>
<feature type="transmembrane region" description="Helical" evidence="1">
    <location>
        <begin position="285"/>
        <end position="307"/>
    </location>
</feature>
<keyword evidence="1" id="KW-0812">Transmembrane</keyword>
<feature type="transmembrane region" description="Helical" evidence="1">
    <location>
        <begin position="343"/>
        <end position="364"/>
    </location>
</feature>
<dbReference type="NCBIfam" id="TIGR03057">
    <property type="entry name" value="xxxLxxG_by_4"/>
    <property type="match status" value="2"/>
</dbReference>
<name>A0ABU2A1A8_9CORY</name>
<proteinExistence type="predicted"/>
<gene>
    <name evidence="2" type="ORF">J2S39_002476</name>
</gene>